<dbReference type="GO" id="GO:0004869">
    <property type="term" value="F:cysteine-type endopeptidase inhibitor activity"/>
    <property type="evidence" value="ECO:0007669"/>
    <property type="project" value="InterPro"/>
</dbReference>
<comment type="caution">
    <text evidence="2">The sequence shown here is derived from an EMBL/GenBank/DDBJ whole genome shotgun (WGS) entry which is preliminary data.</text>
</comment>
<dbReference type="Proteomes" id="UP000321947">
    <property type="component" value="Unassembled WGS sequence"/>
</dbReference>
<dbReference type="InterPro" id="IPR009994">
    <property type="entry name" value="PP1"/>
</dbReference>
<name>A0A5A7TFI4_CUCMM</name>
<evidence type="ECO:0000313" key="3">
    <source>
        <dbReference type="EMBL" id="TYK17898.1"/>
    </source>
</evidence>
<evidence type="ECO:0000259" key="1">
    <source>
        <dbReference type="Pfam" id="PF07430"/>
    </source>
</evidence>
<feature type="domain" description="Phloem filament PP1" evidence="1">
    <location>
        <begin position="120"/>
        <end position="197"/>
    </location>
</feature>
<feature type="domain" description="Phloem filament PP1" evidence="1">
    <location>
        <begin position="21"/>
        <end position="96"/>
    </location>
</feature>
<sequence>MSCETKKEQWIQIHDTTTPCVINFGKHAVDDHNKEKGDNLVFKKVIIGWYLEIDYNKTKLRLIIEVVNSKGEVITFEVVIVVDDKDGKTVKTVISFVPGHIDEKNPWTFWIKIHNVTEPHVQEIAKFAVEEHNKITHDNLIYICIIEGWYHVPTIPLVTLWKLHLKAKDCLGRVREYEALVKEEKLLLPKHVLKLEHFIVIPKIC</sequence>
<dbReference type="Proteomes" id="UP000321393">
    <property type="component" value="Unassembled WGS sequence"/>
</dbReference>
<dbReference type="InterPro" id="IPR027214">
    <property type="entry name" value="Cystatin"/>
</dbReference>
<dbReference type="Pfam" id="PF07430">
    <property type="entry name" value="PP1"/>
    <property type="match status" value="2"/>
</dbReference>
<dbReference type="AlphaFoldDB" id="A0A5A7TFI4"/>
<proteinExistence type="predicted"/>
<evidence type="ECO:0000313" key="4">
    <source>
        <dbReference type="Proteomes" id="UP000321393"/>
    </source>
</evidence>
<dbReference type="Gene3D" id="3.10.450.10">
    <property type="match status" value="2"/>
</dbReference>
<protein>
    <submittedName>
        <fullName evidence="2">Phloem filament protein</fullName>
    </submittedName>
</protein>
<reference evidence="4 5" key="1">
    <citation type="submission" date="2019-08" db="EMBL/GenBank/DDBJ databases">
        <title>Draft genome sequences of two oriental melons (Cucumis melo L. var makuwa).</title>
        <authorList>
            <person name="Kwon S.-Y."/>
        </authorList>
    </citation>
    <scope>NUCLEOTIDE SEQUENCE [LARGE SCALE GENOMIC DNA]</scope>
    <source>
        <strain evidence="5">cv. Chang Bougi</strain>
        <strain evidence="4">cv. SW 3</strain>
        <tissue evidence="2">Leaf</tissue>
    </source>
</reference>
<dbReference type="PANTHER" id="PTHR47116">
    <property type="entry name" value="PHLOEM FILAMENT PROTEIN"/>
    <property type="match status" value="1"/>
</dbReference>
<dbReference type="EMBL" id="SSTD01007940">
    <property type="protein sequence ID" value="TYK17898.1"/>
    <property type="molecule type" value="Genomic_DNA"/>
</dbReference>
<dbReference type="InterPro" id="IPR046350">
    <property type="entry name" value="Cystatin_sf"/>
</dbReference>
<gene>
    <name evidence="3" type="ORF">E5676_scaffold306G001740</name>
    <name evidence="2" type="ORF">E6C27_scaffold67G003850</name>
</gene>
<accession>A0A5A7TFI4</accession>
<evidence type="ECO:0000313" key="2">
    <source>
        <dbReference type="EMBL" id="KAA0041963.1"/>
    </source>
</evidence>
<organism evidence="2 4">
    <name type="scientific">Cucumis melo var. makuwa</name>
    <name type="common">Oriental melon</name>
    <dbReference type="NCBI Taxonomy" id="1194695"/>
    <lineage>
        <taxon>Eukaryota</taxon>
        <taxon>Viridiplantae</taxon>
        <taxon>Streptophyta</taxon>
        <taxon>Embryophyta</taxon>
        <taxon>Tracheophyta</taxon>
        <taxon>Spermatophyta</taxon>
        <taxon>Magnoliopsida</taxon>
        <taxon>eudicotyledons</taxon>
        <taxon>Gunneridae</taxon>
        <taxon>Pentapetalae</taxon>
        <taxon>rosids</taxon>
        <taxon>fabids</taxon>
        <taxon>Cucurbitales</taxon>
        <taxon>Cucurbitaceae</taxon>
        <taxon>Benincaseae</taxon>
        <taxon>Cucumis</taxon>
    </lineage>
</organism>
<dbReference type="EMBL" id="SSTE01016227">
    <property type="protein sequence ID" value="KAA0041963.1"/>
    <property type="molecule type" value="Genomic_DNA"/>
</dbReference>
<dbReference type="OrthoDB" id="2016588at2759"/>
<dbReference type="SUPFAM" id="SSF54403">
    <property type="entry name" value="Cystatin/monellin"/>
    <property type="match status" value="2"/>
</dbReference>
<evidence type="ECO:0000313" key="5">
    <source>
        <dbReference type="Proteomes" id="UP000321947"/>
    </source>
</evidence>